<reference evidence="8" key="1">
    <citation type="submission" date="2018-08" db="EMBL/GenBank/DDBJ databases">
        <authorList>
            <person name="Grouzdev D.S."/>
            <person name="Krutkina M.S."/>
        </authorList>
    </citation>
    <scope>NUCLEOTIDE SEQUENCE [LARGE SCALE GENOMIC DNA]</scope>
    <source>
        <strain evidence="8">4-11</strain>
    </source>
</reference>
<dbReference type="Gene3D" id="1.10.3720.10">
    <property type="entry name" value="MetI-like"/>
    <property type="match status" value="1"/>
</dbReference>
<keyword evidence="2 5" id="KW-0812">Transmembrane</keyword>
<dbReference type="InterPro" id="IPR035906">
    <property type="entry name" value="MetI-like_sf"/>
</dbReference>
<dbReference type="InterPro" id="IPR035277">
    <property type="entry name" value="MalF_N"/>
</dbReference>
<feature type="transmembrane region" description="Helical" evidence="5">
    <location>
        <begin position="75"/>
        <end position="96"/>
    </location>
</feature>
<evidence type="ECO:0000256" key="2">
    <source>
        <dbReference type="ARBA" id="ARBA00022692"/>
    </source>
</evidence>
<keyword evidence="5" id="KW-0813">Transport</keyword>
<dbReference type="Gene3D" id="1.20.58.370">
    <property type="entry name" value="MalF N-terminal region-like"/>
    <property type="match status" value="1"/>
</dbReference>
<dbReference type="PANTHER" id="PTHR43759:SF1">
    <property type="entry name" value="GLUCOSE IMPORT SYSTEM PERMEASE PROTEIN GLCT"/>
    <property type="match status" value="1"/>
</dbReference>
<dbReference type="CDD" id="cd06261">
    <property type="entry name" value="TM_PBP2"/>
    <property type="match status" value="1"/>
</dbReference>
<dbReference type="InterPro" id="IPR000515">
    <property type="entry name" value="MetI-like"/>
</dbReference>
<keyword evidence="4 5" id="KW-0472">Membrane</keyword>
<comment type="subcellular location">
    <subcellularLocation>
        <location evidence="1 5">Cell membrane</location>
        <topology evidence="1 5">Multi-pass membrane protein</topology>
    </subcellularLocation>
</comment>
<protein>
    <submittedName>
        <fullName evidence="7">Sugar ABC transporter permease</fullName>
    </submittedName>
</protein>
<dbReference type="PROSITE" id="PS50928">
    <property type="entry name" value="ABC_TM1"/>
    <property type="match status" value="1"/>
</dbReference>
<keyword evidence="3 5" id="KW-1133">Transmembrane helix</keyword>
<dbReference type="InterPro" id="IPR052730">
    <property type="entry name" value="Sugar_ABC_transporter"/>
</dbReference>
<dbReference type="PANTHER" id="PTHR43759">
    <property type="entry name" value="TREHALOSE TRANSPORT SYSTEM PERMEASE PROTEIN SUGA"/>
    <property type="match status" value="1"/>
</dbReference>
<feature type="transmembrane region" description="Helical" evidence="5">
    <location>
        <begin position="265"/>
        <end position="284"/>
    </location>
</feature>
<evidence type="ECO:0000256" key="5">
    <source>
        <dbReference type="RuleBase" id="RU363032"/>
    </source>
</evidence>
<comment type="caution">
    <text evidence="7">The sequence shown here is derived from an EMBL/GenBank/DDBJ whole genome shotgun (WGS) entry which is preliminary data.</text>
</comment>
<dbReference type="AlphaFoldDB" id="A0A372MF68"/>
<evidence type="ECO:0000313" key="8">
    <source>
        <dbReference type="Proteomes" id="UP000264002"/>
    </source>
</evidence>
<accession>A0A372MF68</accession>
<feature type="transmembrane region" description="Helical" evidence="5">
    <location>
        <begin position="12"/>
        <end position="36"/>
    </location>
</feature>
<evidence type="ECO:0000259" key="6">
    <source>
        <dbReference type="PROSITE" id="PS50928"/>
    </source>
</evidence>
<evidence type="ECO:0000256" key="4">
    <source>
        <dbReference type="ARBA" id="ARBA00023136"/>
    </source>
</evidence>
<dbReference type="Pfam" id="PF00528">
    <property type="entry name" value="BPD_transp_1"/>
    <property type="match status" value="1"/>
</dbReference>
<proteinExistence type="inferred from homology"/>
<dbReference type="EMBL" id="QUWK01000009">
    <property type="protein sequence ID" value="RFU94384.1"/>
    <property type="molecule type" value="Genomic_DNA"/>
</dbReference>
<evidence type="ECO:0000256" key="1">
    <source>
        <dbReference type="ARBA" id="ARBA00004651"/>
    </source>
</evidence>
<gene>
    <name evidence="7" type="ORF">DYP60_09245</name>
</gene>
<dbReference type="RefSeq" id="WP_117330723.1">
    <property type="nucleotide sequence ID" value="NZ_QUWK01000009.1"/>
</dbReference>
<name>A0A372MF68_9SPIR</name>
<organism evidence="7 8">
    <name type="scientific">Sphaerochaeta halotolerans</name>
    <dbReference type="NCBI Taxonomy" id="2293840"/>
    <lineage>
        <taxon>Bacteria</taxon>
        <taxon>Pseudomonadati</taxon>
        <taxon>Spirochaetota</taxon>
        <taxon>Spirochaetia</taxon>
        <taxon>Spirochaetales</taxon>
        <taxon>Sphaerochaetaceae</taxon>
        <taxon>Sphaerochaeta</taxon>
    </lineage>
</organism>
<keyword evidence="8" id="KW-1185">Reference proteome</keyword>
<dbReference type="Proteomes" id="UP000264002">
    <property type="component" value="Unassembled WGS sequence"/>
</dbReference>
<evidence type="ECO:0000313" key="7">
    <source>
        <dbReference type="EMBL" id="RFU94384.1"/>
    </source>
</evidence>
<dbReference type="SUPFAM" id="SSF160964">
    <property type="entry name" value="MalF N-terminal region-like"/>
    <property type="match status" value="1"/>
</dbReference>
<feature type="transmembrane region" description="Helical" evidence="5">
    <location>
        <begin position="166"/>
        <end position="185"/>
    </location>
</feature>
<dbReference type="GO" id="GO:0005886">
    <property type="term" value="C:plasma membrane"/>
    <property type="evidence" value="ECO:0007669"/>
    <property type="project" value="UniProtKB-SubCell"/>
</dbReference>
<comment type="similarity">
    <text evidence="5">Belongs to the binding-protein-dependent transport system permease family.</text>
</comment>
<dbReference type="SUPFAM" id="SSF161098">
    <property type="entry name" value="MetI-like"/>
    <property type="match status" value="1"/>
</dbReference>
<feature type="domain" description="ABC transmembrane type-1" evidence="6">
    <location>
        <begin position="71"/>
        <end position="283"/>
    </location>
</feature>
<feature type="transmembrane region" description="Helical" evidence="5">
    <location>
        <begin position="206"/>
        <end position="224"/>
    </location>
</feature>
<sequence length="292" mass="32699">MAKQGFLEKNLRYLFPLPAVLFVIILMVFPVVYTFFLSFTDWSLTSGKPLSIVGLESYLKVLKEPRFIESLGRTFYFTFGAVIVEMVLGTVLALILNRKFKGQGMVKTLLLLPLVATPVAIGIVWNLFYDPTIGILNYVLSVLKLPQSGWVSDARTVMPSLILVDIWEWTPMITIIVLAGLAGLPSEPYESARVDGANARQVLFQITLPMLMPTILTAVILRAIDALKTYDIIYSMTGGGPGYASENLNVLAFKYSFEYFRMGQSAVMLVFLFAIVMLFSLMVMRVRSIFEL</sequence>
<reference evidence="7 8" key="2">
    <citation type="submission" date="2018-09" db="EMBL/GenBank/DDBJ databases">
        <title>Genome of Sphaerochaeta halotolerans strain 4-11.</title>
        <authorList>
            <person name="Nazina T.N."/>
            <person name="Sokolova D.S."/>
        </authorList>
    </citation>
    <scope>NUCLEOTIDE SEQUENCE [LARGE SCALE GENOMIC DNA]</scope>
    <source>
        <strain evidence="7 8">4-11</strain>
    </source>
</reference>
<evidence type="ECO:0000256" key="3">
    <source>
        <dbReference type="ARBA" id="ARBA00022989"/>
    </source>
</evidence>
<feature type="transmembrane region" description="Helical" evidence="5">
    <location>
        <begin position="108"/>
        <end position="128"/>
    </location>
</feature>
<dbReference type="GO" id="GO:0055085">
    <property type="term" value="P:transmembrane transport"/>
    <property type="evidence" value="ECO:0007669"/>
    <property type="project" value="InterPro"/>
</dbReference>